<dbReference type="AlphaFoldDB" id="A0A8J3FJD7"/>
<dbReference type="Gene3D" id="1.10.3720.10">
    <property type="entry name" value="MetI-like"/>
    <property type="match status" value="1"/>
</dbReference>
<protein>
    <submittedName>
        <fullName evidence="10">Sugar ABC transporter permease</fullName>
    </submittedName>
</protein>
<evidence type="ECO:0000259" key="9">
    <source>
        <dbReference type="PROSITE" id="PS50928"/>
    </source>
</evidence>
<feature type="transmembrane region" description="Helical" evidence="7">
    <location>
        <begin position="201"/>
        <end position="226"/>
    </location>
</feature>
<keyword evidence="5 7" id="KW-1133">Transmembrane helix</keyword>
<evidence type="ECO:0000256" key="8">
    <source>
        <dbReference type="SAM" id="MobiDB-lite"/>
    </source>
</evidence>
<feature type="region of interest" description="Disordered" evidence="8">
    <location>
        <begin position="1"/>
        <end position="26"/>
    </location>
</feature>
<organism evidence="10 11">
    <name type="scientific">Pilimelia terevasa</name>
    <dbReference type="NCBI Taxonomy" id="53372"/>
    <lineage>
        <taxon>Bacteria</taxon>
        <taxon>Bacillati</taxon>
        <taxon>Actinomycetota</taxon>
        <taxon>Actinomycetes</taxon>
        <taxon>Micromonosporales</taxon>
        <taxon>Micromonosporaceae</taxon>
        <taxon>Pilimelia</taxon>
    </lineage>
</organism>
<dbReference type="InterPro" id="IPR035906">
    <property type="entry name" value="MetI-like_sf"/>
</dbReference>
<reference evidence="10" key="2">
    <citation type="submission" date="2020-09" db="EMBL/GenBank/DDBJ databases">
        <authorList>
            <person name="Sun Q."/>
            <person name="Ohkuma M."/>
        </authorList>
    </citation>
    <scope>NUCLEOTIDE SEQUENCE</scope>
    <source>
        <strain evidence="10">JCM 3091</strain>
    </source>
</reference>
<dbReference type="PANTHER" id="PTHR43744">
    <property type="entry name" value="ABC TRANSPORTER PERMEASE PROTEIN MG189-RELATED-RELATED"/>
    <property type="match status" value="1"/>
</dbReference>
<evidence type="ECO:0000256" key="5">
    <source>
        <dbReference type="ARBA" id="ARBA00022989"/>
    </source>
</evidence>
<dbReference type="Proteomes" id="UP000662200">
    <property type="component" value="Unassembled WGS sequence"/>
</dbReference>
<keyword evidence="3" id="KW-1003">Cell membrane</keyword>
<dbReference type="RefSeq" id="WP_189115425.1">
    <property type="nucleotide sequence ID" value="NZ_BMQC01000015.1"/>
</dbReference>
<dbReference type="PANTHER" id="PTHR43744:SF12">
    <property type="entry name" value="ABC TRANSPORTER PERMEASE PROTEIN MG189-RELATED"/>
    <property type="match status" value="1"/>
</dbReference>
<feature type="transmembrane region" description="Helical" evidence="7">
    <location>
        <begin position="160"/>
        <end position="180"/>
    </location>
</feature>
<evidence type="ECO:0000313" key="10">
    <source>
        <dbReference type="EMBL" id="GGK39153.1"/>
    </source>
</evidence>
<gene>
    <name evidence="10" type="primary">lacG</name>
    <name evidence="10" type="ORF">GCM10010124_34980</name>
</gene>
<feature type="transmembrane region" description="Helical" evidence="7">
    <location>
        <begin position="32"/>
        <end position="51"/>
    </location>
</feature>
<keyword evidence="2 7" id="KW-0813">Transport</keyword>
<dbReference type="InterPro" id="IPR000515">
    <property type="entry name" value="MetI-like"/>
</dbReference>
<comment type="subcellular location">
    <subcellularLocation>
        <location evidence="1 7">Cell membrane</location>
        <topology evidence="1 7">Multi-pass membrane protein</topology>
    </subcellularLocation>
</comment>
<dbReference type="GO" id="GO:0005886">
    <property type="term" value="C:plasma membrane"/>
    <property type="evidence" value="ECO:0007669"/>
    <property type="project" value="UniProtKB-SubCell"/>
</dbReference>
<dbReference type="Pfam" id="PF00528">
    <property type="entry name" value="BPD_transp_1"/>
    <property type="match status" value="1"/>
</dbReference>
<feature type="transmembrane region" description="Helical" evidence="7">
    <location>
        <begin position="88"/>
        <end position="112"/>
    </location>
</feature>
<dbReference type="CDD" id="cd06261">
    <property type="entry name" value="TM_PBP2"/>
    <property type="match status" value="1"/>
</dbReference>
<comment type="similarity">
    <text evidence="7">Belongs to the binding-protein-dependent transport system permease family.</text>
</comment>
<evidence type="ECO:0000256" key="1">
    <source>
        <dbReference type="ARBA" id="ARBA00004651"/>
    </source>
</evidence>
<dbReference type="PROSITE" id="PS50928">
    <property type="entry name" value="ABC_TM1"/>
    <property type="match status" value="1"/>
</dbReference>
<keyword evidence="11" id="KW-1185">Reference proteome</keyword>
<evidence type="ECO:0000256" key="7">
    <source>
        <dbReference type="RuleBase" id="RU363032"/>
    </source>
</evidence>
<evidence type="ECO:0000313" key="11">
    <source>
        <dbReference type="Proteomes" id="UP000662200"/>
    </source>
</evidence>
<name>A0A8J3FJD7_9ACTN</name>
<accession>A0A8J3FJD7</accession>
<comment type="caution">
    <text evidence="10">The sequence shown here is derived from an EMBL/GenBank/DDBJ whole genome shotgun (WGS) entry which is preliminary data.</text>
</comment>
<feature type="domain" description="ABC transmembrane type-1" evidence="9">
    <location>
        <begin position="89"/>
        <end position="280"/>
    </location>
</feature>
<keyword evidence="4 7" id="KW-0812">Transmembrane</keyword>
<keyword evidence="6 7" id="KW-0472">Membrane</keyword>
<reference evidence="10" key="1">
    <citation type="journal article" date="2014" name="Int. J. Syst. Evol. Microbiol.">
        <title>Complete genome sequence of Corynebacterium casei LMG S-19264T (=DSM 44701T), isolated from a smear-ripened cheese.</title>
        <authorList>
            <consortium name="US DOE Joint Genome Institute (JGI-PGF)"/>
            <person name="Walter F."/>
            <person name="Albersmeier A."/>
            <person name="Kalinowski J."/>
            <person name="Ruckert C."/>
        </authorList>
    </citation>
    <scope>NUCLEOTIDE SEQUENCE</scope>
    <source>
        <strain evidence="10">JCM 3091</strain>
    </source>
</reference>
<dbReference type="SUPFAM" id="SSF161098">
    <property type="entry name" value="MetI-like"/>
    <property type="match status" value="1"/>
</dbReference>
<evidence type="ECO:0000256" key="3">
    <source>
        <dbReference type="ARBA" id="ARBA00022475"/>
    </source>
</evidence>
<proteinExistence type="inferred from homology"/>
<evidence type="ECO:0000256" key="2">
    <source>
        <dbReference type="ARBA" id="ARBA00022448"/>
    </source>
</evidence>
<feature type="transmembrane region" description="Helical" evidence="7">
    <location>
        <begin position="259"/>
        <end position="280"/>
    </location>
</feature>
<feature type="compositionally biased region" description="Low complexity" evidence="8">
    <location>
        <begin position="7"/>
        <end position="18"/>
    </location>
</feature>
<evidence type="ECO:0000256" key="6">
    <source>
        <dbReference type="ARBA" id="ARBA00023136"/>
    </source>
</evidence>
<dbReference type="GO" id="GO:0055085">
    <property type="term" value="P:transmembrane transport"/>
    <property type="evidence" value="ECO:0007669"/>
    <property type="project" value="InterPro"/>
</dbReference>
<evidence type="ECO:0000256" key="4">
    <source>
        <dbReference type="ARBA" id="ARBA00022692"/>
    </source>
</evidence>
<sequence>MERHTTRGPAATRRAVAPVRRRRRPPPDIRRHAITAVLLAFGPPLLLLLSASLRPPGLPPPAAPPLLPTHVTLAAYAEALGIGGLGRAALNSLAVCLVAVPVSVLVAAWAGFATTRLPRRAAQGVVLLSLTALMVPATALLVPRFALYRALHLTDTLVPLMAPALIATSPLYPLVYYVAFRAVPADLYETARLAGFGPWRTWWRVAMPLVRPVTVALATFTFVLTWSNFLDPLLYVYDRDHFTLPVALRSLSTLDPTDFPVFLAGAVLATLPALLVFAAAQWYMRGRTGSSEGTVT</sequence>
<dbReference type="EMBL" id="BMQC01000015">
    <property type="protein sequence ID" value="GGK39153.1"/>
    <property type="molecule type" value="Genomic_DNA"/>
</dbReference>
<feature type="transmembrane region" description="Helical" evidence="7">
    <location>
        <begin position="124"/>
        <end position="148"/>
    </location>
</feature>